<name>A0A423VHA9_9PEZI</name>
<dbReference type="Proteomes" id="UP000285146">
    <property type="component" value="Unassembled WGS sequence"/>
</dbReference>
<dbReference type="InParanoid" id="A0A423VHA9"/>
<dbReference type="EMBL" id="LKEB01000098">
    <property type="protein sequence ID" value="ROV90392.1"/>
    <property type="molecule type" value="Genomic_DNA"/>
</dbReference>
<accession>A0A423VHA9</accession>
<dbReference type="AlphaFoldDB" id="A0A423VHA9"/>
<gene>
    <name evidence="1" type="ORF">VPNG_10032</name>
</gene>
<sequence length="351" mass="40615">MPFSTAGPVSRHRRALGRILGMVMDDTIEIPGDPSREFLASKEHCKNEALHARQTTNGIYLYQTVDWFLEFAPTPNDNDHYKQEFRKWALVRDECGIKSERLTPNNVEKIYKAFQGMRVLYQKHHHQKYPAAEEGPIPDENRFFIKLVDETGIRFDEGYSRFQLHYGLRRDDNFGERMASRVAQWRNHLKEPNQRKLLVDFPKMAPDVLPVKHQDNNFKQMAEKYALRFNKVSCKTIVAVTDDDDVLQYVDVSNDSPETAMLKNIGLQLNNIKADMDKQAGRITAIAAKMDGMAKDMSKHFNTIKQDIDAMSGVLDSVKSKEDRAEESLSRLAELMKNTKTMVSHMFRDRR</sequence>
<organism evidence="1 2">
    <name type="scientific">Cytospora leucostoma</name>
    <dbReference type="NCBI Taxonomy" id="1230097"/>
    <lineage>
        <taxon>Eukaryota</taxon>
        <taxon>Fungi</taxon>
        <taxon>Dikarya</taxon>
        <taxon>Ascomycota</taxon>
        <taxon>Pezizomycotina</taxon>
        <taxon>Sordariomycetes</taxon>
        <taxon>Sordariomycetidae</taxon>
        <taxon>Diaporthales</taxon>
        <taxon>Cytosporaceae</taxon>
        <taxon>Cytospora</taxon>
    </lineage>
</organism>
<keyword evidence="2" id="KW-1185">Reference proteome</keyword>
<comment type="caution">
    <text evidence="1">The sequence shown here is derived from an EMBL/GenBank/DDBJ whole genome shotgun (WGS) entry which is preliminary data.</text>
</comment>
<dbReference type="STRING" id="1230097.A0A423VHA9"/>
<evidence type="ECO:0000313" key="2">
    <source>
        <dbReference type="Proteomes" id="UP000285146"/>
    </source>
</evidence>
<reference evidence="1 2" key="1">
    <citation type="submission" date="2015-09" db="EMBL/GenBank/DDBJ databases">
        <title>Host preference determinants of Valsa canker pathogens revealed by comparative genomics.</title>
        <authorList>
            <person name="Yin Z."/>
            <person name="Huang L."/>
        </authorList>
    </citation>
    <scope>NUCLEOTIDE SEQUENCE [LARGE SCALE GENOMIC DNA]</scope>
    <source>
        <strain evidence="1 2">SXYLt</strain>
    </source>
</reference>
<dbReference type="OrthoDB" id="432970at2759"/>
<proteinExistence type="predicted"/>
<evidence type="ECO:0000313" key="1">
    <source>
        <dbReference type="EMBL" id="ROV90392.1"/>
    </source>
</evidence>
<protein>
    <submittedName>
        <fullName evidence="1">Uncharacterized protein</fullName>
    </submittedName>
</protein>